<dbReference type="AlphaFoldDB" id="A0AB39PT13"/>
<evidence type="ECO:0000313" key="2">
    <source>
        <dbReference type="EMBL" id="XDQ33236.1"/>
    </source>
</evidence>
<sequence length="110" mass="10982">MALLAQQVVALSGLTPTYSAAAASTTVTCGERSFLHVKNTNGSSMTVTITATGKIRGQGVADLVVTVPATTGDKMIGPITSDLFASAADGQTAAITYSSTTSVTVASLVI</sequence>
<evidence type="ECO:0000256" key="1">
    <source>
        <dbReference type="SAM" id="SignalP"/>
    </source>
</evidence>
<dbReference type="RefSeq" id="WP_369167773.1">
    <property type="nucleotide sequence ID" value="NZ_CP163439.1"/>
</dbReference>
<reference evidence="2" key="1">
    <citation type="submission" date="2024-07" db="EMBL/GenBank/DDBJ databases">
        <authorList>
            <person name="Yu S.T."/>
        </authorList>
    </citation>
    <scope>NUCLEOTIDE SEQUENCE</scope>
    <source>
        <strain evidence="2">R28</strain>
    </source>
</reference>
<feature type="chain" id="PRO_5044256952" evidence="1">
    <location>
        <begin position="22"/>
        <end position="110"/>
    </location>
</feature>
<gene>
    <name evidence="2" type="ORF">AB5J49_07885</name>
</gene>
<feature type="signal peptide" evidence="1">
    <location>
        <begin position="1"/>
        <end position="21"/>
    </location>
</feature>
<name>A0AB39PT13_9ACTN</name>
<keyword evidence="1" id="KW-0732">Signal</keyword>
<accession>A0AB39PT13</accession>
<protein>
    <submittedName>
        <fullName evidence="2">Uncharacterized protein</fullName>
    </submittedName>
</protein>
<proteinExistence type="predicted"/>
<dbReference type="EMBL" id="CP163439">
    <property type="protein sequence ID" value="XDQ33236.1"/>
    <property type="molecule type" value="Genomic_DNA"/>
</dbReference>
<organism evidence="2">
    <name type="scientific">Streptomyces sp. R28</name>
    <dbReference type="NCBI Taxonomy" id="3238628"/>
    <lineage>
        <taxon>Bacteria</taxon>
        <taxon>Bacillati</taxon>
        <taxon>Actinomycetota</taxon>
        <taxon>Actinomycetes</taxon>
        <taxon>Kitasatosporales</taxon>
        <taxon>Streptomycetaceae</taxon>
        <taxon>Streptomyces</taxon>
    </lineage>
</organism>